<feature type="domain" description="VWFA" evidence="2">
    <location>
        <begin position="27"/>
        <end position="205"/>
    </location>
</feature>
<dbReference type="SUPFAM" id="SSF53300">
    <property type="entry name" value="vWA-like"/>
    <property type="match status" value="1"/>
</dbReference>
<dbReference type="Gene3D" id="3.40.50.410">
    <property type="entry name" value="von Willebrand factor, type A domain"/>
    <property type="match status" value="1"/>
</dbReference>
<dbReference type="Proteomes" id="UP000647133">
    <property type="component" value="Unassembled WGS sequence"/>
</dbReference>
<sequence length="469" mass="50621">MKALVVILTFLTSLFFSGVKAQDQPSPIIFIYDASGSMWGQIDGKTKMEIASQVLSETIEELPDQQAIGLVAYGHRNKTDCRDVEFVVATQQGSKSQVNTALGNIKPLGKTPLAYSAELVIGKLRESKEKATVILVTDGIESCDGDLCKVVQSAKAEGIDFKMHIVGFGLKEEETAPLICAAKAGDGQYYDADNAEGLSEVLQEVTKETVDKPDGNFTVSAYKNGIPVDALARAYKAGTKELVSMARTYRDTGSMYLVPGIYDLEVTPLEDSDVMPLLVAGLESKANETVHQTISFDGAKFLVMAKNNEEGWDTMVKIFPTGSKKASSGGRTYGREDTYELNSGMYDIELTALVIKGPQIFHRIDSVQIGAGETKKIAHTFQSGEAKIGVVSGEELVDAVVKVTDPGTKKVEASSRTYTAPNNNPRSFILTPGTYEISVMSLGKHAGYSETFSLEVKAGETVEKILSIK</sequence>
<dbReference type="PROSITE" id="PS50234">
    <property type="entry name" value="VWFA"/>
    <property type="match status" value="1"/>
</dbReference>
<evidence type="ECO:0000313" key="3">
    <source>
        <dbReference type="EMBL" id="MBD8491023.1"/>
    </source>
</evidence>
<keyword evidence="4" id="KW-1185">Reference proteome</keyword>
<proteinExistence type="predicted"/>
<comment type="caution">
    <text evidence="3">The sequence shown here is derived from an EMBL/GenBank/DDBJ whole genome shotgun (WGS) entry which is preliminary data.</text>
</comment>
<protein>
    <submittedName>
        <fullName evidence="3">VWA domain-containing protein</fullName>
    </submittedName>
</protein>
<evidence type="ECO:0000259" key="2">
    <source>
        <dbReference type="PROSITE" id="PS50234"/>
    </source>
</evidence>
<evidence type="ECO:0000313" key="4">
    <source>
        <dbReference type="Proteomes" id="UP000647133"/>
    </source>
</evidence>
<dbReference type="RefSeq" id="WP_192011902.1">
    <property type="nucleotide sequence ID" value="NZ_JACYTQ010000010.1"/>
</dbReference>
<organism evidence="3 4">
    <name type="scientific">Echinicola arenosa</name>
    <dbReference type="NCBI Taxonomy" id="2774144"/>
    <lineage>
        <taxon>Bacteria</taxon>
        <taxon>Pseudomonadati</taxon>
        <taxon>Bacteroidota</taxon>
        <taxon>Cytophagia</taxon>
        <taxon>Cytophagales</taxon>
        <taxon>Cyclobacteriaceae</taxon>
        <taxon>Echinicola</taxon>
    </lineage>
</organism>
<dbReference type="Pfam" id="PF00092">
    <property type="entry name" value="VWA"/>
    <property type="match status" value="1"/>
</dbReference>
<evidence type="ECO:0000256" key="1">
    <source>
        <dbReference type="SAM" id="SignalP"/>
    </source>
</evidence>
<reference evidence="3 4" key="1">
    <citation type="submission" date="2020-09" db="EMBL/GenBank/DDBJ databases">
        <title>Echinicola sp. CAU 1574 isolated from sand of Sido Beach.</title>
        <authorList>
            <person name="Kim W."/>
        </authorList>
    </citation>
    <scope>NUCLEOTIDE SEQUENCE [LARGE SCALE GENOMIC DNA]</scope>
    <source>
        <strain evidence="3 4">CAU 1574</strain>
    </source>
</reference>
<feature type="chain" id="PRO_5047092035" evidence="1">
    <location>
        <begin position="22"/>
        <end position="469"/>
    </location>
</feature>
<dbReference type="InterPro" id="IPR036465">
    <property type="entry name" value="vWFA_dom_sf"/>
</dbReference>
<dbReference type="EMBL" id="JACYTQ010000010">
    <property type="protein sequence ID" value="MBD8491023.1"/>
    <property type="molecule type" value="Genomic_DNA"/>
</dbReference>
<dbReference type="SMART" id="SM00327">
    <property type="entry name" value="VWA"/>
    <property type="match status" value="1"/>
</dbReference>
<feature type="signal peptide" evidence="1">
    <location>
        <begin position="1"/>
        <end position="21"/>
    </location>
</feature>
<name>A0ABR9AQG6_9BACT</name>
<dbReference type="InterPro" id="IPR002035">
    <property type="entry name" value="VWF_A"/>
</dbReference>
<gene>
    <name evidence="3" type="ORF">IFO69_19880</name>
</gene>
<accession>A0ABR9AQG6</accession>
<keyword evidence="1" id="KW-0732">Signal</keyword>